<keyword evidence="3 6" id="KW-0815">Transposition</keyword>
<evidence type="ECO:0000256" key="2">
    <source>
        <dbReference type="ARBA" id="ARBA00010961"/>
    </source>
</evidence>
<evidence type="ECO:0000313" key="7">
    <source>
        <dbReference type="EMBL" id="MDP5226865.1"/>
    </source>
</evidence>
<keyword evidence="6" id="KW-0814">Transposable element</keyword>
<evidence type="ECO:0000256" key="5">
    <source>
        <dbReference type="ARBA" id="ARBA00023172"/>
    </source>
</evidence>
<gene>
    <name evidence="7" type="ORF">Q9R02_06840</name>
</gene>
<protein>
    <recommendedName>
        <fullName evidence="6">Mutator family transposase</fullName>
    </recommendedName>
</protein>
<evidence type="ECO:0000256" key="6">
    <source>
        <dbReference type="RuleBase" id="RU365089"/>
    </source>
</evidence>
<keyword evidence="4 6" id="KW-0238">DNA-binding</keyword>
<accession>A0ABT9IP11</accession>
<dbReference type="EMBL" id="JAVALS010000003">
    <property type="protein sequence ID" value="MDP5226865.1"/>
    <property type="molecule type" value="Genomic_DNA"/>
</dbReference>
<sequence>MLESALEGELTDHLGYDKRQKGASADANTCNGSRSTTVLMEAGPVSIAVPRDRAGTFEPRIVAKRLRRLGSIVDIVLSLSARV</sequence>
<name>A0ABT9IP11_9MICC</name>
<reference evidence="7 8" key="1">
    <citation type="submission" date="2023-08" db="EMBL/GenBank/DDBJ databases">
        <title>Arthrobacter horti sp. nov., isolated from forest soil.</title>
        <authorList>
            <person name="Park M."/>
        </authorList>
    </citation>
    <scope>NUCLEOTIDE SEQUENCE [LARGE SCALE GENOMIC DNA]</scope>
    <source>
        <strain evidence="7 8">YJM1</strain>
    </source>
</reference>
<dbReference type="PANTHER" id="PTHR33217">
    <property type="entry name" value="TRANSPOSASE FOR INSERTION SEQUENCE ELEMENT IS1081"/>
    <property type="match status" value="1"/>
</dbReference>
<evidence type="ECO:0000256" key="4">
    <source>
        <dbReference type="ARBA" id="ARBA00023125"/>
    </source>
</evidence>
<keyword evidence="5 6" id="KW-0233">DNA recombination</keyword>
<evidence type="ECO:0000256" key="3">
    <source>
        <dbReference type="ARBA" id="ARBA00022578"/>
    </source>
</evidence>
<dbReference type="Proteomes" id="UP001232725">
    <property type="component" value="Unassembled WGS sequence"/>
</dbReference>
<proteinExistence type="inferred from homology"/>
<dbReference type="PANTHER" id="PTHR33217:SF8">
    <property type="entry name" value="MUTATOR FAMILY TRANSPOSASE"/>
    <property type="match status" value="1"/>
</dbReference>
<comment type="function">
    <text evidence="1 6">Required for the transposition of the insertion element.</text>
</comment>
<comment type="similarity">
    <text evidence="2 6">Belongs to the transposase mutator family.</text>
</comment>
<organism evidence="7 8">
    <name type="scientific">Arthrobacter horti</name>
    <dbReference type="NCBI Taxonomy" id="3068273"/>
    <lineage>
        <taxon>Bacteria</taxon>
        <taxon>Bacillati</taxon>
        <taxon>Actinomycetota</taxon>
        <taxon>Actinomycetes</taxon>
        <taxon>Micrococcales</taxon>
        <taxon>Micrococcaceae</taxon>
        <taxon>Arthrobacter</taxon>
    </lineage>
</organism>
<dbReference type="Pfam" id="PF00872">
    <property type="entry name" value="Transposase_mut"/>
    <property type="match status" value="1"/>
</dbReference>
<evidence type="ECO:0000313" key="8">
    <source>
        <dbReference type="Proteomes" id="UP001232725"/>
    </source>
</evidence>
<dbReference type="InterPro" id="IPR001207">
    <property type="entry name" value="Transposase_mutator"/>
</dbReference>
<evidence type="ECO:0000256" key="1">
    <source>
        <dbReference type="ARBA" id="ARBA00002190"/>
    </source>
</evidence>
<keyword evidence="8" id="KW-1185">Reference proteome</keyword>
<comment type="caution">
    <text evidence="7">The sequence shown here is derived from an EMBL/GenBank/DDBJ whole genome shotgun (WGS) entry which is preliminary data.</text>
</comment>